<dbReference type="PANTHER" id="PTHR23501:SF12">
    <property type="entry name" value="MAJOR FACILITATOR SUPERFAMILY (MFS) PROFILE DOMAIN-CONTAINING PROTEIN-RELATED"/>
    <property type="match status" value="1"/>
</dbReference>
<proteinExistence type="inferred from homology"/>
<feature type="chain" id="PRO_5042489106" evidence="9">
    <location>
        <begin position="21"/>
        <end position="319"/>
    </location>
</feature>
<evidence type="ECO:0000256" key="2">
    <source>
        <dbReference type="ARBA" id="ARBA00007520"/>
    </source>
</evidence>
<keyword evidence="6 8" id="KW-0472">Membrane</keyword>
<feature type="region of interest" description="Disordered" evidence="7">
    <location>
        <begin position="269"/>
        <end position="289"/>
    </location>
</feature>
<keyword evidence="3" id="KW-0813">Transport</keyword>
<evidence type="ECO:0000256" key="5">
    <source>
        <dbReference type="ARBA" id="ARBA00022989"/>
    </source>
</evidence>
<organism evidence="10 11">
    <name type="scientific">Anthostomella pinea</name>
    <dbReference type="NCBI Taxonomy" id="933095"/>
    <lineage>
        <taxon>Eukaryota</taxon>
        <taxon>Fungi</taxon>
        <taxon>Dikarya</taxon>
        <taxon>Ascomycota</taxon>
        <taxon>Pezizomycotina</taxon>
        <taxon>Sordariomycetes</taxon>
        <taxon>Xylariomycetidae</taxon>
        <taxon>Xylariales</taxon>
        <taxon>Xylariaceae</taxon>
        <taxon>Anthostomella</taxon>
    </lineage>
</organism>
<evidence type="ECO:0000256" key="3">
    <source>
        <dbReference type="ARBA" id="ARBA00022448"/>
    </source>
</evidence>
<feature type="transmembrane region" description="Helical" evidence="8">
    <location>
        <begin position="39"/>
        <end position="62"/>
    </location>
</feature>
<comment type="subcellular location">
    <subcellularLocation>
        <location evidence="1">Membrane</location>
        <topology evidence="1">Multi-pass membrane protein</topology>
    </subcellularLocation>
</comment>
<protein>
    <submittedName>
        <fullName evidence="10">Uu.00g044990.m01.CDS01</fullName>
    </submittedName>
</protein>
<reference evidence="10" key="1">
    <citation type="submission" date="2023-10" db="EMBL/GenBank/DDBJ databases">
        <authorList>
            <person name="Hackl T."/>
        </authorList>
    </citation>
    <scope>NUCLEOTIDE SEQUENCE</scope>
</reference>
<evidence type="ECO:0000256" key="8">
    <source>
        <dbReference type="SAM" id="Phobius"/>
    </source>
</evidence>
<feature type="transmembrane region" description="Helical" evidence="8">
    <location>
        <begin position="98"/>
        <end position="116"/>
    </location>
</feature>
<sequence length="319" mass="34375">MFLFFLFWLQQYSLFKTTRATRLFPNYFFTTKDTTLTFIVQACAGGIVTVPLYLMALYYPFAHNDSALQAGVKLLPLVAFLVISIVLNGRLMSMFGYHQYWIVGGSVMVLVSGVYFTHLTVDSSDAIIWGLQAVLGAGTGAFSQAGFAIAQAMVEPSEIQNAISFMLVAQLVGTSLGLAISGAIFQNLSVPKAAAILGSSFSPEDVVKIVMRVDPGLLDSLSADFKRQVLDIVIRAITNGMSLLYVGGAVCLLCGVFLTPNRHLLGRKTASASTTMTPSSEIPESGHPVTDMEMHESRIVDGYPTSVLGLPGSLAEHHM</sequence>
<feature type="transmembrane region" description="Helical" evidence="8">
    <location>
        <begin position="74"/>
        <end position="92"/>
    </location>
</feature>
<evidence type="ECO:0000256" key="9">
    <source>
        <dbReference type="SAM" id="SignalP"/>
    </source>
</evidence>
<dbReference type="GO" id="GO:0005886">
    <property type="term" value="C:plasma membrane"/>
    <property type="evidence" value="ECO:0007669"/>
    <property type="project" value="TreeGrafter"/>
</dbReference>
<evidence type="ECO:0000256" key="6">
    <source>
        <dbReference type="ARBA" id="ARBA00023136"/>
    </source>
</evidence>
<accession>A0AAI8YE99</accession>
<evidence type="ECO:0000256" key="1">
    <source>
        <dbReference type="ARBA" id="ARBA00004141"/>
    </source>
</evidence>
<name>A0AAI8YE99_9PEZI</name>
<dbReference type="GO" id="GO:0022857">
    <property type="term" value="F:transmembrane transporter activity"/>
    <property type="evidence" value="ECO:0007669"/>
    <property type="project" value="TreeGrafter"/>
</dbReference>
<dbReference type="InterPro" id="IPR036259">
    <property type="entry name" value="MFS_trans_sf"/>
</dbReference>
<evidence type="ECO:0000313" key="10">
    <source>
        <dbReference type="EMBL" id="CAJ2501646.1"/>
    </source>
</evidence>
<keyword evidence="4 8" id="KW-0812">Transmembrane</keyword>
<dbReference type="SUPFAM" id="SSF103473">
    <property type="entry name" value="MFS general substrate transporter"/>
    <property type="match status" value="1"/>
</dbReference>
<keyword evidence="11" id="KW-1185">Reference proteome</keyword>
<feature type="compositionally biased region" description="Low complexity" evidence="7">
    <location>
        <begin position="269"/>
        <end position="280"/>
    </location>
</feature>
<evidence type="ECO:0000256" key="4">
    <source>
        <dbReference type="ARBA" id="ARBA00022692"/>
    </source>
</evidence>
<gene>
    <name evidence="10" type="ORF">KHLLAP_LOCUS2114</name>
</gene>
<comment type="similarity">
    <text evidence="2">Belongs to the major facilitator superfamily. TCR/Tet family.</text>
</comment>
<keyword evidence="9" id="KW-0732">Signal</keyword>
<dbReference type="Proteomes" id="UP001295740">
    <property type="component" value="Unassembled WGS sequence"/>
</dbReference>
<dbReference type="EMBL" id="CAUWAG010000003">
    <property type="protein sequence ID" value="CAJ2501646.1"/>
    <property type="molecule type" value="Genomic_DNA"/>
</dbReference>
<dbReference type="PANTHER" id="PTHR23501">
    <property type="entry name" value="MAJOR FACILITATOR SUPERFAMILY"/>
    <property type="match status" value="1"/>
</dbReference>
<keyword evidence="5 8" id="KW-1133">Transmembrane helix</keyword>
<dbReference type="AlphaFoldDB" id="A0AAI8YE99"/>
<comment type="caution">
    <text evidence="10">The sequence shown here is derived from an EMBL/GenBank/DDBJ whole genome shotgun (WGS) entry which is preliminary data.</text>
</comment>
<feature type="transmembrane region" description="Helical" evidence="8">
    <location>
        <begin position="128"/>
        <end position="150"/>
    </location>
</feature>
<feature type="transmembrane region" description="Helical" evidence="8">
    <location>
        <begin position="162"/>
        <end position="185"/>
    </location>
</feature>
<evidence type="ECO:0000256" key="7">
    <source>
        <dbReference type="SAM" id="MobiDB-lite"/>
    </source>
</evidence>
<dbReference type="Gene3D" id="1.20.1250.20">
    <property type="entry name" value="MFS general substrate transporter like domains"/>
    <property type="match status" value="1"/>
</dbReference>
<feature type="transmembrane region" description="Helical" evidence="8">
    <location>
        <begin position="236"/>
        <end position="258"/>
    </location>
</feature>
<feature type="signal peptide" evidence="9">
    <location>
        <begin position="1"/>
        <end position="20"/>
    </location>
</feature>
<evidence type="ECO:0000313" key="11">
    <source>
        <dbReference type="Proteomes" id="UP001295740"/>
    </source>
</evidence>